<accession>A0ABM1VPL2</accession>
<dbReference type="InterPro" id="IPR016181">
    <property type="entry name" value="Acyl_CoA_acyltransferase"/>
</dbReference>
<dbReference type="InterPro" id="IPR053225">
    <property type="entry name" value="Acyl-CoA_N-acyltransferase"/>
</dbReference>
<dbReference type="PROSITE" id="PS51186">
    <property type="entry name" value="GNAT"/>
    <property type="match status" value="1"/>
</dbReference>
<feature type="domain" description="N-acetyltransferase" evidence="1">
    <location>
        <begin position="168"/>
        <end position="301"/>
    </location>
</feature>
<proteinExistence type="predicted"/>
<organism evidence="2 3">
    <name type="scientific">Aplysia californica</name>
    <name type="common">California sea hare</name>
    <dbReference type="NCBI Taxonomy" id="6500"/>
    <lineage>
        <taxon>Eukaryota</taxon>
        <taxon>Metazoa</taxon>
        <taxon>Spiralia</taxon>
        <taxon>Lophotrochozoa</taxon>
        <taxon>Mollusca</taxon>
        <taxon>Gastropoda</taxon>
        <taxon>Heterobranchia</taxon>
        <taxon>Euthyneura</taxon>
        <taxon>Tectipleura</taxon>
        <taxon>Aplysiida</taxon>
        <taxon>Aplysioidea</taxon>
        <taxon>Aplysiidae</taxon>
        <taxon>Aplysia</taxon>
    </lineage>
</organism>
<evidence type="ECO:0000313" key="3">
    <source>
        <dbReference type="RefSeq" id="XP_035824354.1"/>
    </source>
</evidence>
<evidence type="ECO:0000259" key="1">
    <source>
        <dbReference type="PROSITE" id="PS51186"/>
    </source>
</evidence>
<dbReference type="RefSeq" id="XP_035824354.1">
    <property type="nucleotide sequence ID" value="XM_035968461.1"/>
</dbReference>
<keyword evidence="2" id="KW-1185">Reference proteome</keyword>
<dbReference type="GeneID" id="101862400"/>
<dbReference type="CDD" id="cd04301">
    <property type="entry name" value="NAT_SF"/>
    <property type="match status" value="1"/>
</dbReference>
<reference evidence="3" key="1">
    <citation type="submission" date="2025-08" db="UniProtKB">
        <authorList>
            <consortium name="RefSeq"/>
        </authorList>
    </citation>
    <scope>IDENTIFICATION</scope>
</reference>
<name>A0ABM1VPL2_APLCA</name>
<evidence type="ECO:0000313" key="2">
    <source>
        <dbReference type="Proteomes" id="UP000694888"/>
    </source>
</evidence>
<dbReference type="Gene3D" id="3.40.630.30">
    <property type="match status" value="1"/>
</dbReference>
<dbReference type="Proteomes" id="UP000694888">
    <property type="component" value="Unplaced"/>
</dbReference>
<dbReference type="InterPro" id="IPR013653">
    <property type="entry name" value="GCN5-like_dom"/>
</dbReference>
<gene>
    <name evidence="3" type="primary">LOC101862400</name>
</gene>
<dbReference type="InterPro" id="IPR000182">
    <property type="entry name" value="GNAT_dom"/>
</dbReference>
<sequence>MKLHKVEKTELPVLLEWLKGHLPDSFKLYSNLKFLLRGWLEGWTFYALVDPDWPHIMAAGEGLAESDKYEFCAFFTDPHATCVFSPNNQHVRTLLTWPGFLDWTQPIIFHGVHSDNADVVEEVSQQNGGGTRDHCYAFDVRPEDLVSLPGTPAGATAPEERWPVPEDLTLRQLDPDTDTARAVEVWHRKRRHATQFVNRILKHVPSLGLFTKGGRLVAMEYGTHWGTMGTLHVDDDYRGRGLAKILTCRLAHKFYEEGLPAIVNIISTNAVSKTLHTKLGFRPFAKLDWYMHGDIAEYKKEV</sequence>
<protein>
    <submittedName>
        <fullName evidence="3">Uncharacterized protein LOC101862400</fullName>
    </submittedName>
</protein>
<dbReference type="PANTHER" id="PTHR20958">
    <property type="entry name" value="GLYCINE N-ACYLTRANSFERASE-LIKE PROTEIN"/>
    <property type="match status" value="1"/>
</dbReference>
<dbReference type="Pfam" id="PF08445">
    <property type="entry name" value="FR47"/>
    <property type="match status" value="1"/>
</dbReference>
<dbReference type="SUPFAM" id="SSF55729">
    <property type="entry name" value="Acyl-CoA N-acyltransferases (Nat)"/>
    <property type="match status" value="1"/>
</dbReference>
<dbReference type="PANTHER" id="PTHR20958:SF6">
    <property type="entry name" value="GLYCINE N-ACYLTRANSFERASE-LIKE PROTEIN"/>
    <property type="match status" value="1"/>
</dbReference>